<dbReference type="InterPro" id="IPR036465">
    <property type="entry name" value="vWFA_dom_sf"/>
</dbReference>
<dbReference type="AlphaFoldDB" id="A0A3G2L6G3"/>
<sequence length="391" mass="45355">MQGSYLEHQTEISAYIVLLCQFLRKKGYVIGPVEQVDAILALGGYNFNEEAKFILALQTVLAKNKQQYIHFKENYLEFKHQLKQASDSKVKTRKTPVKNRARQEQERFDALKSWLNLSKEKEIKETASFSGVEVLAKKEFTDLSDDEVRLIMRLLKKMALKAMRKKSRLKKLTKHRSKIDLKRTIRQSLRKGGDIQQLLYSEPKHKKLKLLLLCDVSKSMDLFSRFFIHLIYAFQNSYDKIETFVFSTALHRVSDILNGHDFENAFQSISDRVPQWSGGTTIGECLEDFVENYSYRYRYLDKKTIVLILSDGWDTGKPTNIQKAMHHIFKSSRKVIWLNPLAGNKNFSPEVLGMKSALPYIDELAPAHNLESLKKVLLLIGKRRKKIAGQF</sequence>
<dbReference type="CDD" id="cd00198">
    <property type="entry name" value="vWFA"/>
    <property type="match status" value="1"/>
</dbReference>
<dbReference type="PANTHER" id="PTHR39338:SF6">
    <property type="entry name" value="BLL5662 PROTEIN"/>
    <property type="match status" value="1"/>
</dbReference>
<dbReference type="Proteomes" id="UP000276309">
    <property type="component" value="Chromosome"/>
</dbReference>
<organism evidence="1 2">
    <name type="scientific">Euzebyella marina</name>
    <dbReference type="NCBI Taxonomy" id="1761453"/>
    <lineage>
        <taxon>Bacteria</taxon>
        <taxon>Pseudomonadati</taxon>
        <taxon>Bacteroidota</taxon>
        <taxon>Flavobacteriia</taxon>
        <taxon>Flavobacteriales</taxon>
        <taxon>Flavobacteriaceae</taxon>
        <taxon>Euzebyella</taxon>
    </lineage>
</organism>
<dbReference type="InterPro" id="IPR008912">
    <property type="entry name" value="Uncharacterised_CoxE"/>
</dbReference>
<dbReference type="Pfam" id="PF05762">
    <property type="entry name" value="VWA_CoxE"/>
    <property type="match status" value="1"/>
</dbReference>
<dbReference type="PANTHER" id="PTHR39338">
    <property type="entry name" value="BLL5662 PROTEIN-RELATED"/>
    <property type="match status" value="1"/>
</dbReference>
<dbReference type="RefSeq" id="WP_121848757.1">
    <property type="nucleotide sequence ID" value="NZ_CP032050.1"/>
</dbReference>
<reference evidence="1 2" key="1">
    <citation type="submission" date="2018-08" db="EMBL/GenBank/DDBJ databases">
        <title>The reduced genetic potential of extracellular carbohydrate catabolism in Euzebyella marina RN62, a Flavobacteriia bacterium isolated from the hadal water.</title>
        <authorList>
            <person name="Xue C."/>
        </authorList>
    </citation>
    <scope>NUCLEOTIDE SEQUENCE [LARGE SCALE GENOMIC DNA]</scope>
    <source>
        <strain evidence="1 2">RN62</strain>
    </source>
</reference>
<dbReference type="InterPro" id="IPR011195">
    <property type="entry name" value="UCP010256"/>
</dbReference>
<dbReference type="OrthoDB" id="9790469at2"/>
<accession>A0A3G2L6G3</accession>
<name>A0A3G2L6G3_9FLAO</name>
<gene>
    <name evidence="1" type="ORF">D1013_10335</name>
</gene>
<dbReference type="KEGG" id="emar:D1013_10335"/>
<dbReference type="SUPFAM" id="SSF53300">
    <property type="entry name" value="vWA-like"/>
    <property type="match status" value="1"/>
</dbReference>
<dbReference type="PIRSF" id="PIRSF010256">
    <property type="entry name" value="CoxE_vWa"/>
    <property type="match status" value="1"/>
</dbReference>
<evidence type="ECO:0000313" key="1">
    <source>
        <dbReference type="EMBL" id="AYN67741.1"/>
    </source>
</evidence>
<evidence type="ECO:0000313" key="2">
    <source>
        <dbReference type="Proteomes" id="UP000276309"/>
    </source>
</evidence>
<keyword evidence="2" id="KW-1185">Reference proteome</keyword>
<dbReference type="EMBL" id="CP032050">
    <property type="protein sequence ID" value="AYN67741.1"/>
    <property type="molecule type" value="Genomic_DNA"/>
</dbReference>
<proteinExistence type="predicted"/>
<protein>
    <submittedName>
        <fullName evidence="1">VWA domain-containing protein</fullName>
    </submittedName>
</protein>
<dbReference type="Gene3D" id="3.40.50.410">
    <property type="entry name" value="von Willebrand factor, type A domain"/>
    <property type="match status" value="1"/>
</dbReference>